<gene>
    <name evidence="2" type="ORF">CRECT_0994</name>
</gene>
<dbReference type="Proteomes" id="UP000502377">
    <property type="component" value="Chromosome"/>
</dbReference>
<proteinExistence type="predicted"/>
<feature type="transmembrane region" description="Helical" evidence="1">
    <location>
        <begin position="202"/>
        <end position="224"/>
    </location>
</feature>
<evidence type="ECO:0000313" key="3">
    <source>
        <dbReference type="Proteomes" id="UP000502377"/>
    </source>
</evidence>
<feature type="transmembrane region" description="Helical" evidence="1">
    <location>
        <begin position="70"/>
        <end position="90"/>
    </location>
</feature>
<keyword evidence="1" id="KW-1133">Transmembrane helix</keyword>
<dbReference type="EMBL" id="CP012543">
    <property type="protein sequence ID" value="QCD46663.1"/>
    <property type="molecule type" value="Genomic_DNA"/>
</dbReference>
<accession>A0A6G5QLQ2</accession>
<name>A0A6G5QLQ2_CAMRE</name>
<dbReference type="RefSeq" id="WP_004320280.1">
    <property type="nucleotide sequence ID" value="NZ_CP012543.1"/>
</dbReference>
<keyword evidence="1" id="KW-0472">Membrane</keyword>
<sequence length="265" mass="30649">MHFIEGIIYFGVYAVFVLILTSIYVVFFEKIVKAKMHKSENLEREKVRNTLKRHTIRNYDKKPIIVKNDYKIKIAFITTAVFIPLSLFLICNNLEPKPDSFDEHIRKAALATGVIGMLGSAYFSAVLFFENRKKIYTRIYGDYLLHGTYGASSKFFKAHADQIRLEFNDDLQIGYGFYPVEGEVKDYVSGGKNFNEKYENALAFPIVFALKLAFTAMFFVLSAFKFKKYYIFKNDKFVVSVLANNELEDRFGKVGFEILTLTHIV</sequence>
<protein>
    <submittedName>
        <fullName evidence="2">Putative membrane protein</fullName>
    </submittedName>
</protein>
<reference evidence="2 3" key="1">
    <citation type="submission" date="2016-07" db="EMBL/GenBank/DDBJ databases">
        <title>Comparative genomics of the Campylobacter concisus group.</title>
        <authorList>
            <person name="Miller W.G."/>
            <person name="Yee E."/>
            <person name="Chapman M.H."/>
            <person name="Huynh S."/>
            <person name="Bono J.L."/>
            <person name="On S.L.W."/>
            <person name="StLeger J."/>
            <person name="Foster G."/>
            <person name="Parker C.T."/>
        </authorList>
    </citation>
    <scope>NUCLEOTIDE SEQUENCE [LARGE SCALE GENOMIC DNA]</scope>
    <source>
        <strain evidence="2 3">ATCC 33238</strain>
    </source>
</reference>
<keyword evidence="1" id="KW-0812">Transmembrane</keyword>
<dbReference type="KEGG" id="crx:CRECT_0994"/>
<dbReference type="AlphaFoldDB" id="A0A6G5QLQ2"/>
<organism evidence="2 3">
    <name type="scientific">Campylobacter rectus</name>
    <name type="common">Wolinella recta</name>
    <dbReference type="NCBI Taxonomy" id="203"/>
    <lineage>
        <taxon>Bacteria</taxon>
        <taxon>Pseudomonadati</taxon>
        <taxon>Campylobacterota</taxon>
        <taxon>Epsilonproteobacteria</taxon>
        <taxon>Campylobacterales</taxon>
        <taxon>Campylobacteraceae</taxon>
        <taxon>Campylobacter</taxon>
    </lineage>
</organism>
<feature type="transmembrane region" description="Helical" evidence="1">
    <location>
        <begin position="110"/>
        <end position="129"/>
    </location>
</feature>
<evidence type="ECO:0000313" key="2">
    <source>
        <dbReference type="EMBL" id="QCD46663.1"/>
    </source>
</evidence>
<feature type="transmembrane region" description="Helical" evidence="1">
    <location>
        <begin position="6"/>
        <end position="28"/>
    </location>
</feature>
<evidence type="ECO:0000256" key="1">
    <source>
        <dbReference type="SAM" id="Phobius"/>
    </source>
</evidence>